<dbReference type="EMBL" id="CCRH01000005">
    <property type="protein sequence ID" value="CDZ34270.1"/>
    <property type="molecule type" value="Genomic_DNA"/>
</dbReference>
<evidence type="ECO:0000256" key="2">
    <source>
        <dbReference type="SAM" id="SignalP"/>
    </source>
</evidence>
<evidence type="ECO:0000256" key="1">
    <source>
        <dbReference type="SAM" id="Phobius"/>
    </source>
</evidence>
<gene>
    <name evidence="3" type="ORF">NGAL_HAMBI1145_22740</name>
</gene>
<sequence length="265" mass="29128">MLRIVFMLAFLVISGGACHAARYDPMPGALKEAREEARAEADVQAQVDMVYWARMTFLLTTVSVVIAAVGIVGLAFNFWQTRKALQHANRSNELAELQGRPWLQFENIRVRHTEINGKAGKQTFMCIVSFDVANTGLSPALLAASLQSVDPPSAHKEKLEAIMQTIETCSLEGIFIAPGEKRQGWFMEHGVFTADGTLPLMAVFAVAYSDGARSRRMHTVLTGFLGIRQGDTVGMKNETPLVLTVAMLQKAANIDIMQQMVVRMA</sequence>
<proteinExistence type="predicted"/>
<organism evidence="3 4">
    <name type="scientific">Neorhizobium galegae bv. officinalis</name>
    <dbReference type="NCBI Taxonomy" id="323656"/>
    <lineage>
        <taxon>Bacteria</taxon>
        <taxon>Pseudomonadati</taxon>
        <taxon>Pseudomonadota</taxon>
        <taxon>Alphaproteobacteria</taxon>
        <taxon>Hyphomicrobiales</taxon>
        <taxon>Rhizobiaceae</taxon>
        <taxon>Rhizobium/Agrobacterium group</taxon>
        <taxon>Neorhizobium</taxon>
    </lineage>
</organism>
<reference evidence="3 4" key="1">
    <citation type="submission" date="2014-08" db="EMBL/GenBank/DDBJ databases">
        <authorList>
            <person name="Chen Y.-H."/>
        </authorList>
    </citation>
    <scope>NUCLEOTIDE SEQUENCE [LARGE SCALE GENOMIC DNA]</scope>
</reference>
<accession>A0A0T7FGY6</accession>
<dbReference type="RefSeq" id="WP_046666450.1">
    <property type="nucleotide sequence ID" value="NZ_CCRH01000005.1"/>
</dbReference>
<keyword evidence="1" id="KW-0472">Membrane</keyword>
<name>A0A0T7FGY6_NEOGA</name>
<dbReference type="PROSITE" id="PS51257">
    <property type="entry name" value="PROKAR_LIPOPROTEIN"/>
    <property type="match status" value="1"/>
</dbReference>
<evidence type="ECO:0000313" key="4">
    <source>
        <dbReference type="Proteomes" id="UP000046176"/>
    </source>
</evidence>
<keyword evidence="1" id="KW-1133">Transmembrane helix</keyword>
<dbReference type="AlphaFoldDB" id="A0A0T7FGY6"/>
<protein>
    <recommendedName>
        <fullName evidence="5">Transmembrane protein</fullName>
    </recommendedName>
</protein>
<keyword evidence="1" id="KW-0812">Transmembrane</keyword>
<feature type="signal peptide" evidence="2">
    <location>
        <begin position="1"/>
        <end position="20"/>
    </location>
</feature>
<evidence type="ECO:0000313" key="3">
    <source>
        <dbReference type="EMBL" id="CDZ34270.1"/>
    </source>
</evidence>
<keyword evidence="2" id="KW-0732">Signal</keyword>
<feature type="transmembrane region" description="Helical" evidence="1">
    <location>
        <begin position="57"/>
        <end position="79"/>
    </location>
</feature>
<evidence type="ECO:0008006" key="5">
    <source>
        <dbReference type="Google" id="ProtNLM"/>
    </source>
</evidence>
<dbReference type="Proteomes" id="UP000046176">
    <property type="component" value="Unassembled WGS sequence"/>
</dbReference>
<feature type="chain" id="PRO_5018117086" description="Transmembrane protein" evidence="2">
    <location>
        <begin position="21"/>
        <end position="265"/>
    </location>
</feature>